<sequence length="95" mass="10380">MLAVTVSCAVIIAALFVVSSCRFIVVSSCSWLYSQPLFTVSSISCCCSLQVPRTIKSSKSQNISISCTSHHHQLCHPDYKRQVINHIGPVVKAID</sequence>
<accession>A0A6M2E247</accession>
<dbReference type="EMBL" id="GIIL01007695">
    <property type="protein sequence ID" value="NOV51421.1"/>
    <property type="molecule type" value="Transcribed_RNA"/>
</dbReference>
<name>A0A6M2E247_XENCH</name>
<reference evidence="1" key="1">
    <citation type="submission" date="2020-03" db="EMBL/GenBank/DDBJ databases">
        <title>Transcriptomic Profiling of the Digestive Tract of the Rat Flea, Xenopsylla cheopis, Following Blood Feeding and Infection with Yersinia pestis.</title>
        <authorList>
            <person name="Bland D.M."/>
            <person name="Martens C.A."/>
            <person name="Virtaneva K."/>
            <person name="Kanakabandi K."/>
            <person name="Long D."/>
            <person name="Rosenke R."/>
            <person name="Saturday G.A."/>
            <person name="Hoyt F.H."/>
            <person name="Bruno D.P."/>
            <person name="Ribeiro J.M.C."/>
            <person name="Hinnebusch J."/>
        </authorList>
    </citation>
    <scope>NUCLEOTIDE SEQUENCE</scope>
</reference>
<protein>
    <submittedName>
        <fullName evidence="1">Putative secreted protein</fullName>
    </submittedName>
</protein>
<dbReference type="AlphaFoldDB" id="A0A6M2E247"/>
<evidence type="ECO:0000313" key="1">
    <source>
        <dbReference type="EMBL" id="NOV51421.1"/>
    </source>
</evidence>
<organism evidence="1">
    <name type="scientific">Xenopsylla cheopis</name>
    <name type="common">Oriental rat flea</name>
    <name type="synonym">Pulex cheopis</name>
    <dbReference type="NCBI Taxonomy" id="163159"/>
    <lineage>
        <taxon>Eukaryota</taxon>
        <taxon>Metazoa</taxon>
        <taxon>Ecdysozoa</taxon>
        <taxon>Arthropoda</taxon>
        <taxon>Hexapoda</taxon>
        <taxon>Insecta</taxon>
        <taxon>Pterygota</taxon>
        <taxon>Neoptera</taxon>
        <taxon>Endopterygota</taxon>
        <taxon>Siphonaptera</taxon>
        <taxon>Pulicidae</taxon>
        <taxon>Xenopsyllinae</taxon>
        <taxon>Xenopsylla</taxon>
    </lineage>
</organism>
<proteinExistence type="predicted"/>